<sequence length="307" mass="34626">MAKQKFKITNWSTYNSALRQRGSLTVWLDESAIAAWTDSAQPEGRGRPLHYTDMAISTVLMMKRVFNLPLRALQGFVDSVFTLMALPLRCPDYSLVSKRAKCVNISIKTPTRGEISHLVIDATGLKVFGEGEWKVRQHGADKRRVWRKLHLAADSATHEIICADLSLSGTTDAQALPELINQTHRKIREASADGAYDTRYCHDALLRKKIRPLIPPRSGAQYWQDKYHERNHAVANQHLSGGNDVWKKKVSYHRRSIAETAMFRIKSLLGGHLSLRDYDAQVGEAMAMVKALNRMTLLGMPHSVRIA</sequence>
<dbReference type="AlphaFoldDB" id="A0AAP2AHQ6"/>
<protein>
    <submittedName>
        <fullName evidence="2">IS5-like element ISEcl3 family transposase</fullName>
    </submittedName>
</protein>
<dbReference type="InterPro" id="IPR053172">
    <property type="entry name" value="Tn903_transposase"/>
</dbReference>
<feature type="domain" description="Transposase DDE" evidence="1">
    <location>
        <begin position="20"/>
        <end position="130"/>
    </location>
</feature>
<evidence type="ECO:0000313" key="3">
    <source>
        <dbReference type="Proteomes" id="UP000653275"/>
    </source>
</evidence>
<comment type="caution">
    <text evidence="2">The sequence shown here is derived from an EMBL/GenBank/DDBJ whole genome shotgun (WGS) entry which is preliminary data.</text>
</comment>
<dbReference type="InterPro" id="IPR053520">
    <property type="entry name" value="Transposase_Tn903"/>
</dbReference>
<dbReference type="NCBIfam" id="NF033579">
    <property type="entry name" value="transpos_IS5_2"/>
    <property type="match status" value="1"/>
</dbReference>
<dbReference type="InterPro" id="IPR025668">
    <property type="entry name" value="Tnp_DDE_dom"/>
</dbReference>
<reference evidence="2" key="1">
    <citation type="submission" date="2020-12" db="EMBL/GenBank/DDBJ databases">
        <title>Draft genome sequence of Enterobacter spp., Lelliottia spp. and Serratia spp. isolated from drinking water reservoirs and lakes.</title>
        <authorList>
            <person name="Reitter C."/>
            <person name="Neuhaus K."/>
            <person name="Huegler M."/>
        </authorList>
    </citation>
    <scope>NUCLEOTIDE SEQUENCE</scope>
    <source>
        <strain evidence="2">TZW15</strain>
    </source>
</reference>
<organism evidence="2 3">
    <name type="scientific">Lelliottia amnigena</name>
    <name type="common">Enterobacter amnigenus</name>
    <dbReference type="NCBI Taxonomy" id="61646"/>
    <lineage>
        <taxon>Bacteria</taxon>
        <taxon>Pseudomonadati</taxon>
        <taxon>Pseudomonadota</taxon>
        <taxon>Gammaproteobacteria</taxon>
        <taxon>Enterobacterales</taxon>
        <taxon>Enterobacteriaceae</taxon>
        <taxon>Lelliottia</taxon>
    </lineage>
</organism>
<dbReference type="Pfam" id="PF13737">
    <property type="entry name" value="DDE_Tnp_1_5"/>
    <property type="match status" value="1"/>
</dbReference>
<name>A0AAP2AHQ6_LELAM</name>
<dbReference type="Proteomes" id="UP000653275">
    <property type="component" value="Unassembled WGS sequence"/>
</dbReference>
<dbReference type="PANTHER" id="PTHR34631:SF3">
    <property type="entry name" value="ISSOD12 TRANSPOSASE TNPA_ISSOD12"/>
    <property type="match status" value="1"/>
</dbReference>
<accession>A0AAP2AHQ6</accession>
<proteinExistence type="predicted"/>
<dbReference type="PANTHER" id="PTHR34631">
    <property type="match status" value="1"/>
</dbReference>
<gene>
    <name evidence="2" type="ORF">I7V27_21010</name>
</gene>
<dbReference type="RefSeq" id="WP_174339295.1">
    <property type="nucleotide sequence ID" value="NZ_JAENMR010000017.1"/>
</dbReference>
<evidence type="ECO:0000313" key="2">
    <source>
        <dbReference type="EMBL" id="MBL5936911.1"/>
    </source>
</evidence>
<dbReference type="EMBL" id="JAENMS010000016">
    <property type="protein sequence ID" value="MBL5936911.1"/>
    <property type="molecule type" value="Genomic_DNA"/>
</dbReference>
<evidence type="ECO:0000259" key="1">
    <source>
        <dbReference type="Pfam" id="PF13737"/>
    </source>
</evidence>